<evidence type="ECO:0000313" key="1">
    <source>
        <dbReference type="EMBL" id="MET4580145.1"/>
    </source>
</evidence>
<comment type="caution">
    <text evidence="1">The sequence shown here is derived from an EMBL/GenBank/DDBJ whole genome shotgun (WGS) entry which is preliminary data.</text>
</comment>
<gene>
    <name evidence="1" type="ORF">ABIE13_005284</name>
</gene>
<keyword evidence="2" id="KW-1185">Reference proteome</keyword>
<accession>A0ABV2QGH8</accession>
<evidence type="ECO:0008006" key="3">
    <source>
        <dbReference type="Google" id="ProtNLM"/>
    </source>
</evidence>
<protein>
    <recommendedName>
        <fullName evidence="3">Secreted protein</fullName>
    </recommendedName>
</protein>
<evidence type="ECO:0000313" key="2">
    <source>
        <dbReference type="Proteomes" id="UP001549320"/>
    </source>
</evidence>
<dbReference type="EMBL" id="JBEPSH010000014">
    <property type="protein sequence ID" value="MET4580145.1"/>
    <property type="molecule type" value="Genomic_DNA"/>
</dbReference>
<dbReference type="Proteomes" id="UP001549320">
    <property type="component" value="Unassembled WGS sequence"/>
</dbReference>
<proteinExistence type="predicted"/>
<organism evidence="1 2">
    <name type="scientific">Ottowia thiooxydans</name>
    <dbReference type="NCBI Taxonomy" id="219182"/>
    <lineage>
        <taxon>Bacteria</taxon>
        <taxon>Pseudomonadati</taxon>
        <taxon>Pseudomonadota</taxon>
        <taxon>Betaproteobacteria</taxon>
        <taxon>Burkholderiales</taxon>
        <taxon>Comamonadaceae</taxon>
        <taxon>Ottowia</taxon>
    </lineage>
</organism>
<reference evidence="1 2" key="1">
    <citation type="submission" date="2024-06" db="EMBL/GenBank/DDBJ databases">
        <title>Sorghum-associated microbial communities from plants grown in Nebraska, USA.</title>
        <authorList>
            <person name="Schachtman D."/>
        </authorList>
    </citation>
    <scope>NUCLEOTIDE SEQUENCE [LARGE SCALE GENOMIC DNA]</scope>
    <source>
        <strain evidence="1 2">2709</strain>
    </source>
</reference>
<sequence length="323" mass="36520">MRKSFAFVLFSFLVAYLFSEVPLFGRSSFRESVQVNQQSGILSYTEYVRIGEMAQPKLSEGVLELQREPELRSFMRDALNSPSNQRVLYEMALRAPESGGLFYATRMTIRCMEIAQFTDLGTQVQTPHKAEMDGGKYLLMSQAAEKLRMKCSSFTPEEISEDHILTVFGSEFSKIDPLISAMNALGSNYNFNDMETMRSQVAEIVKLGDPFLIDDVGKRMVLAKDPESGKIGYQFSGKFYFPESGEEVARAIYLLPCGLGMQCDQDEFKLAIKCAATGACYSGRMDYVRHELANRPGAFDRTMELYREMVEAVKSGDEKKFMH</sequence>
<dbReference type="RefSeq" id="WP_354448851.1">
    <property type="nucleotide sequence ID" value="NZ_JBEPSH010000014.1"/>
</dbReference>
<name>A0ABV2QGH8_9BURK</name>